<dbReference type="InterPro" id="IPR029063">
    <property type="entry name" value="SAM-dependent_MTases_sf"/>
</dbReference>
<dbReference type="STRING" id="1314783.A0A165MUH3"/>
<dbReference type="Pfam" id="PF10294">
    <property type="entry name" value="Methyltransf_16"/>
    <property type="match status" value="1"/>
</dbReference>
<keyword evidence="2" id="KW-1185">Reference proteome</keyword>
<dbReference type="Gene3D" id="3.40.50.150">
    <property type="entry name" value="Vaccinia Virus protein VP39"/>
    <property type="match status" value="1"/>
</dbReference>
<dbReference type="GO" id="GO:0005634">
    <property type="term" value="C:nucleus"/>
    <property type="evidence" value="ECO:0007669"/>
    <property type="project" value="TreeGrafter"/>
</dbReference>
<name>A0A165MUH3_9APHY</name>
<dbReference type="AlphaFoldDB" id="A0A165MUH3"/>
<organism evidence="1 2">
    <name type="scientific">Daedalea quercina L-15889</name>
    <dbReference type="NCBI Taxonomy" id="1314783"/>
    <lineage>
        <taxon>Eukaryota</taxon>
        <taxon>Fungi</taxon>
        <taxon>Dikarya</taxon>
        <taxon>Basidiomycota</taxon>
        <taxon>Agaricomycotina</taxon>
        <taxon>Agaricomycetes</taxon>
        <taxon>Polyporales</taxon>
        <taxon>Fomitopsis</taxon>
    </lineage>
</organism>
<dbReference type="PANTHER" id="PTHR14614:SF162">
    <property type="entry name" value="EXPRESSED PROTEIN"/>
    <property type="match status" value="1"/>
</dbReference>
<evidence type="ECO:0000313" key="2">
    <source>
        <dbReference type="Proteomes" id="UP000076727"/>
    </source>
</evidence>
<sequence length="410" mass="45822">MFFYLSFLRPPPSKALLSTAISITPQVANDLRTELYDEPQDIYYAWYIPSGPLVKPNQLPVITKPQKLTTWRHSNAYKELLVPVPSGIKEGQSCYLALTAHAQGYPHIINLGSADVGQCPFPVMSVPILFSSNFPKRKAAVPTNKQENVERIYRIPLTATDQVFMRVKEQTSFDLDKKVWDSGIGLSSWITTLASDESVNTPEIVTRLRSALLSADRRNVVELGAGTGMVSLTLGALRSTKPTQQGCIITTDLPSALPLLEHNISSNASLFRSDATRPKGLILDWDEQSLPVEVSRVQEGFDVVMYVYRMSCHTRLTTLVSCSMADVTYNTSAFPSLIRTVSEILHLRSSALLSEPRLRETMILLGYKERDPAERTLWEMMRDICVHLEKVDERRGAGGDPVEIWIGTIH</sequence>
<dbReference type="GO" id="GO:0005737">
    <property type="term" value="C:cytoplasm"/>
    <property type="evidence" value="ECO:0007669"/>
    <property type="project" value="TreeGrafter"/>
</dbReference>
<dbReference type="GO" id="GO:0008757">
    <property type="term" value="F:S-adenosylmethionine-dependent methyltransferase activity"/>
    <property type="evidence" value="ECO:0007669"/>
    <property type="project" value="UniProtKB-ARBA"/>
</dbReference>
<dbReference type="InterPro" id="IPR019410">
    <property type="entry name" value="Methyltransf_16"/>
</dbReference>
<dbReference type="EMBL" id="KV429094">
    <property type="protein sequence ID" value="KZT66140.1"/>
    <property type="molecule type" value="Genomic_DNA"/>
</dbReference>
<protein>
    <submittedName>
        <fullName evidence="1">Uncharacterized protein</fullName>
    </submittedName>
</protein>
<dbReference type="OrthoDB" id="413520at2759"/>
<accession>A0A165MUH3</accession>
<proteinExistence type="predicted"/>
<gene>
    <name evidence="1" type="ORF">DAEQUDRAFT_696103</name>
</gene>
<reference evidence="1 2" key="1">
    <citation type="journal article" date="2016" name="Mol. Biol. Evol.">
        <title>Comparative Genomics of Early-Diverging Mushroom-Forming Fungi Provides Insights into the Origins of Lignocellulose Decay Capabilities.</title>
        <authorList>
            <person name="Nagy L.G."/>
            <person name="Riley R."/>
            <person name="Tritt A."/>
            <person name="Adam C."/>
            <person name="Daum C."/>
            <person name="Floudas D."/>
            <person name="Sun H."/>
            <person name="Yadav J.S."/>
            <person name="Pangilinan J."/>
            <person name="Larsson K.H."/>
            <person name="Matsuura K."/>
            <person name="Barry K."/>
            <person name="Labutti K."/>
            <person name="Kuo R."/>
            <person name="Ohm R.A."/>
            <person name="Bhattacharya S.S."/>
            <person name="Shirouzu T."/>
            <person name="Yoshinaga Y."/>
            <person name="Martin F.M."/>
            <person name="Grigoriev I.V."/>
            <person name="Hibbett D.S."/>
        </authorList>
    </citation>
    <scope>NUCLEOTIDE SEQUENCE [LARGE SCALE GENOMIC DNA]</scope>
    <source>
        <strain evidence="1 2">L-15889</strain>
    </source>
</reference>
<dbReference type="SUPFAM" id="SSF53335">
    <property type="entry name" value="S-adenosyl-L-methionine-dependent methyltransferases"/>
    <property type="match status" value="1"/>
</dbReference>
<evidence type="ECO:0000313" key="1">
    <source>
        <dbReference type="EMBL" id="KZT66140.1"/>
    </source>
</evidence>
<dbReference type="PANTHER" id="PTHR14614">
    <property type="entry name" value="HEPATOCELLULAR CARCINOMA-ASSOCIATED ANTIGEN"/>
    <property type="match status" value="1"/>
</dbReference>
<dbReference type="Proteomes" id="UP000076727">
    <property type="component" value="Unassembled WGS sequence"/>
</dbReference>